<reference evidence="2" key="2">
    <citation type="submission" date="2020-08" db="EMBL/GenBank/DDBJ databases">
        <title>Plant Genome Project.</title>
        <authorList>
            <person name="Zhang R.-G."/>
        </authorList>
    </citation>
    <scope>NUCLEOTIDE SEQUENCE</scope>
    <source>
        <strain evidence="2">Huo1</strain>
        <tissue evidence="2">Leaf</tissue>
    </source>
</reference>
<keyword evidence="3" id="KW-1185">Reference proteome</keyword>
<reference evidence="2" key="1">
    <citation type="submission" date="2018-01" db="EMBL/GenBank/DDBJ databases">
        <authorList>
            <person name="Mao J.F."/>
        </authorList>
    </citation>
    <scope>NUCLEOTIDE SEQUENCE</scope>
    <source>
        <strain evidence="2">Huo1</strain>
        <tissue evidence="2">Leaf</tissue>
    </source>
</reference>
<dbReference type="EMBL" id="PNBA02000017">
    <property type="protein sequence ID" value="KAG6394314.1"/>
    <property type="molecule type" value="Genomic_DNA"/>
</dbReference>
<name>A0A8X8WHV5_SALSN</name>
<accession>A0A8X8WHV5</accession>
<evidence type="ECO:0000313" key="3">
    <source>
        <dbReference type="Proteomes" id="UP000298416"/>
    </source>
</evidence>
<dbReference type="AlphaFoldDB" id="A0A8X8WHV5"/>
<dbReference type="PANTHER" id="PTHR46250">
    <property type="entry name" value="MYB/SANT-LIKE DNA-BINDING DOMAIN PROTEIN-RELATED"/>
    <property type="match status" value="1"/>
</dbReference>
<proteinExistence type="predicted"/>
<protein>
    <recommendedName>
        <fullName evidence="4">Myb/SANT-like domain-containing protein</fullName>
    </recommendedName>
</protein>
<dbReference type="PANTHER" id="PTHR46250:SF15">
    <property type="entry name" value="OS01G0523800 PROTEIN"/>
    <property type="match status" value="1"/>
</dbReference>
<feature type="compositionally biased region" description="Basic residues" evidence="1">
    <location>
        <begin position="288"/>
        <end position="300"/>
    </location>
</feature>
<evidence type="ECO:0000256" key="1">
    <source>
        <dbReference type="SAM" id="MobiDB-lite"/>
    </source>
</evidence>
<gene>
    <name evidence="2" type="ORF">SASPL_144898</name>
</gene>
<evidence type="ECO:0008006" key="4">
    <source>
        <dbReference type="Google" id="ProtNLM"/>
    </source>
</evidence>
<sequence>MSSVDRLAMSASAEKAEGEGGRPEGTGTGFERETRVKWETRFERGGFYETDGHTTNIMASQQHSFNETDGSPIPEGNAFIYALLLFVLAIDVIQNYLFYAGCSDLVSHKGVVTGVARRCWTEREEAILMAAMKELAATGWKSDNGFRSGYLTRALEALKREFPKTDIILDRSGVGFNADGEYKIDIDDEQWAQVVQKDSNAKYMRTKSWPMLSDWKKIFGKDRAEGLKGMDTGKAVQKIYGSNAAVGESSAMDSPITLEELFPDEVFPSGVMPEMVDECTSAPGHGRANPRVHNKAPKKRKTEDKMDCVLALMNRIHEDTNERLKDISSRIGYEFDLSTKRTEVFNQLKGMPGLTIKQQFYAAKKLVKEPELMDLFRGLDELARPAFVLDLLETDGMI</sequence>
<comment type="caution">
    <text evidence="2">The sequence shown here is derived from an EMBL/GenBank/DDBJ whole genome shotgun (WGS) entry which is preliminary data.</text>
</comment>
<feature type="region of interest" description="Disordered" evidence="1">
    <location>
        <begin position="281"/>
        <end position="300"/>
    </location>
</feature>
<dbReference type="Proteomes" id="UP000298416">
    <property type="component" value="Unassembled WGS sequence"/>
</dbReference>
<organism evidence="2">
    <name type="scientific">Salvia splendens</name>
    <name type="common">Scarlet sage</name>
    <dbReference type="NCBI Taxonomy" id="180675"/>
    <lineage>
        <taxon>Eukaryota</taxon>
        <taxon>Viridiplantae</taxon>
        <taxon>Streptophyta</taxon>
        <taxon>Embryophyta</taxon>
        <taxon>Tracheophyta</taxon>
        <taxon>Spermatophyta</taxon>
        <taxon>Magnoliopsida</taxon>
        <taxon>eudicotyledons</taxon>
        <taxon>Gunneridae</taxon>
        <taxon>Pentapetalae</taxon>
        <taxon>asterids</taxon>
        <taxon>lamiids</taxon>
        <taxon>Lamiales</taxon>
        <taxon>Lamiaceae</taxon>
        <taxon>Nepetoideae</taxon>
        <taxon>Mentheae</taxon>
        <taxon>Salviinae</taxon>
        <taxon>Salvia</taxon>
        <taxon>Salvia subgen. Calosphace</taxon>
        <taxon>core Calosphace</taxon>
    </lineage>
</organism>
<feature type="region of interest" description="Disordered" evidence="1">
    <location>
        <begin position="1"/>
        <end position="30"/>
    </location>
</feature>
<evidence type="ECO:0000313" key="2">
    <source>
        <dbReference type="EMBL" id="KAG6394314.1"/>
    </source>
</evidence>